<dbReference type="InterPro" id="IPR025188">
    <property type="entry name" value="DUF4113"/>
</dbReference>
<dbReference type="PANTHER" id="PTHR11076:SF34">
    <property type="entry name" value="PROTEIN UMUC"/>
    <property type="match status" value="1"/>
</dbReference>
<dbReference type="Proteomes" id="UP000280405">
    <property type="component" value="Unassembled WGS sequence"/>
</dbReference>
<evidence type="ECO:0000256" key="4">
    <source>
        <dbReference type="ARBA" id="ARBA00023204"/>
    </source>
</evidence>
<dbReference type="OrthoDB" id="9808813at2"/>
<keyword evidence="4" id="KW-0234">DNA repair</keyword>
<sequence length="432" mass="48981">MNSQNKIFALVDINNCYVSCERVFDPSLNNKPVIVLSNNDGCAVARSQEAKDLGIKMAVPYFQIEEIVQKHDVQVLSSNYALYTEMSRRFHAILGDFVTASEQEIYSIDECFLELTAYAKTYDLTEYAQEMRKRVGKWLGLPVCIGIGRSKTEAKMANHMAKKAKRFNGICNLASMEPKHRDYFFSLIDVSEVWNVGRKLSKKLHAMNVHTVLDLASSNPVEMKKHFSIVMAKTVAELQGTSCIEFEHTPPSKKQIIASRSFGSRVTELNDLKEAMSAYTQDACARLREGQLLCGCIIIFVQSNPFDENIPFYNQSIPFAFPEPTDCVTDLTKAATGMLKHIYKKGIQYKKCGVILTALESKNSYAFDLLSDRSNIEKKDKLMSAIEDVHERFGKKKLGIGACYIPNRSWSMNRNKLSKNPFHWDELLTIDH</sequence>
<dbReference type="Pfam" id="PF11799">
    <property type="entry name" value="IMS_C"/>
    <property type="match status" value="1"/>
</dbReference>
<protein>
    <submittedName>
        <fullName evidence="7">Y-family DNA polymerase</fullName>
    </submittedName>
</protein>
<dbReference type="GO" id="GO:0042276">
    <property type="term" value="P:error-prone translesion synthesis"/>
    <property type="evidence" value="ECO:0007669"/>
    <property type="project" value="TreeGrafter"/>
</dbReference>
<dbReference type="InterPro" id="IPR050116">
    <property type="entry name" value="DNA_polymerase-Y"/>
</dbReference>
<dbReference type="SUPFAM" id="SSF56672">
    <property type="entry name" value="DNA/RNA polymerases"/>
    <property type="match status" value="1"/>
</dbReference>
<dbReference type="PANTHER" id="PTHR11076">
    <property type="entry name" value="DNA REPAIR POLYMERASE UMUC / TRANSFERASE FAMILY MEMBER"/>
    <property type="match status" value="1"/>
</dbReference>
<dbReference type="Gene3D" id="3.40.1170.60">
    <property type="match status" value="1"/>
</dbReference>
<comment type="similarity">
    <text evidence="1">Belongs to the DNA polymerase type-Y family.</text>
</comment>
<feature type="domain" description="UmuC" evidence="6">
    <location>
        <begin position="8"/>
        <end position="197"/>
    </location>
</feature>
<comment type="caution">
    <text evidence="7">The sequence shown here is derived from an EMBL/GenBank/DDBJ whole genome shotgun (WGS) entry which is preliminary data.</text>
</comment>
<dbReference type="InterPro" id="IPR043502">
    <property type="entry name" value="DNA/RNA_pol_sf"/>
</dbReference>
<evidence type="ECO:0000313" key="7">
    <source>
        <dbReference type="EMBL" id="RKG40921.1"/>
    </source>
</evidence>
<gene>
    <name evidence="7" type="ORF">D7V20_00590</name>
</gene>
<dbReference type="Pfam" id="PF13438">
    <property type="entry name" value="DUF4113"/>
    <property type="match status" value="1"/>
</dbReference>
<dbReference type="InterPro" id="IPR001126">
    <property type="entry name" value="UmuC"/>
</dbReference>
<evidence type="ECO:0000256" key="1">
    <source>
        <dbReference type="ARBA" id="ARBA00010945"/>
    </source>
</evidence>
<dbReference type="AlphaFoldDB" id="A0A3A8FIF5"/>
<organism evidence="7 8">
    <name type="scientific">Acinetobacter rongchengensis</name>
    <dbReference type="NCBI Taxonomy" id="2419601"/>
    <lineage>
        <taxon>Bacteria</taxon>
        <taxon>Pseudomonadati</taxon>
        <taxon>Pseudomonadota</taxon>
        <taxon>Gammaproteobacteria</taxon>
        <taxon>Moraxellales</taxon>
        <taxon>Moraxellaceae</taxon>
        <taxon>Acinetobacter</taxon>
    </lineage>
</organism>
<keyword evidence="3" id="KW-0741">SOS mutagenesis</keyword>
<dbReference type="CDD" id="cd01700">
    <property type="entry name" value="PolY_Pol_V_umuC"/>
    <property type="match status" value="1"/>
</dbReference>
<keyword evidence="8" id="KW-1185">Reference proteome</keyword>
<dbReference type="PROSITE" id="PS50173">
    <property type="entry name" value="UMUC"/>
    <property type="match status" value="1"/>
</dbReference>
<dbReference type="Pfam" id="PF00817">
    <property type="entry name" value="IMS"/>
    <property type="match status" value="1"/>
</dbReference>
<dbReference type="Gene3D" id="1.10.150.20">
    <property type="entry name" value="5' to 3' exonuclease, C-terminal subdomain"/>
    <property type="match status" value="1"/>
</dbReference>
<dbReference type="SUPFAM" id="SSF100879">
    <property type="entry name" value="Lesion bypass DNA polymerase (Y-family), little finger domain"/>
    <property type="match status" value="1"/>
</dbReference>
<dbReference type="Gene3D" id="3.30.70.270">
    <property type="match status" value="1"/>
</dbReference>
<dbReference type="GO" id="GO:0003684">
    <property type="term" value="F:damaged DNA binding"/>
    <property type="evidence" value="ECO:0007669"/>
    <property type="project" value="InterPro"/>
</dbReference>
<keyword evidence="2" id="KW-0227">DNA damage</keyword>
<dbReference type="GO" id="GO:0005829">
    <property type="term" value="C:cytosol"/>
    <property type="evidence" value="ECO:0007669"/>
    <property type="project" value="TreeGrafter"/>
</dbReference>
<evidence type="ECO:0000313" key="8">
    <source>
        <dbReference type="Proteomes" id="UP000280405"/>
    </source>
</evidence>
<dbReference type="GO" id="GO:0009432">
    <property type="term" value="P:SOS response"/>
    <property type="evidence" value="ECO:0007669"/>
    <property type="project" value="UniProtKB-KW"/>
</dbReference>
<accession>A0A3A8FIF5</accession>
<dbReference type="InterPro" id="IPR017961">
    <property type="entry name" value="DNA_pol_Y-fam_little_finger"/>
</dbReference>
<dbReference type="InterPro" id="IPR043128">
    <property type="entry name" value="Rev_trsase/Diguanyl_cyclase"/>
</dbReference>
<reference evidence="7 8" key="1">
    <citation type="submission" date="2018-09" db="EMBL/GenBank/DDBJ databases">
        <title>The draft genome of Acinetobacter spp. strains.</title>
        <authorList>
            <person name="Qin J."/>
            <person name="Feng Y."/>
            <person name="Zong Z."/>
        </authorList>
    </citation>
    <scope>NUCLEOTIDE SEQUENCE [LARGE SCALE GENOMIC DNA]</scope>
    <source>
        <strain evidence="7 8">WCHAc060115</strain>
    </source>
</reference>
<evidence type="ECO:0000256" key="5">
    <source>
        <dbReference type="ARBA" id="ARBA00023236"/>
    </source>
</evidence>
<keyword evidence="5" id="KW-0742">SOS response</keyword>
<dbReference type="GO" id="GO:0003887">
    <property type="term" value="F:DNA-directed DNA polymerase activity"/>
    <property type="evidence" value="ECO:0007669"/>
    <property type="project" value="TreeGrafter"/>
</dbReference>
<dbReference type="GO" id="GO:0006281">
    <property type="term" value="P:DNA repair"/>
    <property type="evidence" value="ECO:0007669"/>
    <property type="project" value="UniProtKB-KW"/>
</dbReference>
<dbReference type="Gene3D" id="3.30.1490.100">
    <property type="entry name" value="DNA polymerase, Y-family, little finger domain"/>
    <property type="match status" value="1"/>
</dbReference>
<evidence type="ECO:0000256" key="3">
    <source>
        <dbReference type="ARBA" id="ARBA00023199"/>
    </source>
</evidence>
<evidence type="ECO:0000259" key="6">
    <source>
        <dbReference type="PROSITE" id="PS50173"/>
    </source>
</evidence>
<dbReference type="RefSeq" id="WP_120382419.1">
    <property type="nucleotide sequence ID" value="NZ_RAXT01000001.1"/>
</dbReference>
<dbReference type="EMBL" id="RAXT01000001">
    <property type="protein sequence ID" value="RKG40921.1"/>
    <property type="molecule type" value="Genomic_DNA"/>
</dbReference>
<evidence type="ECO:0000256" key="2">
    <source>
        <dbReference type="ARBA" id="ARBA00022763"/>
    </source>
</evidence>
<dbReference type="InterPro" id="IPR036775">
    <property type="entry name" value="DNA_pol_Y-fam_lit_finger_sf"/>
</dbReference>
<name>A0A3A8FIF5_9GAMM</name>
<proteinExistence type="inferred from homology"/>